<gene>
    <name evidence="1" type="ORF">KHM83_01595</name>
</gene>
<dbReference type="EMBL" id="JAHBCL010000002">
    <property type="protein sequence ID" value="MBS7525365.1"/>
    <property type="molecule type" value="Genomic_DNA"/>
</dbReference>
<accession>A0ABS5PJQ8</accession>
<name>A0ABS5PJQ8_9FIRM</name>
<sequence>MSEMMIKMMGGNTAVRRKPRRHAIVTVLWLALMLTGCQIESSNEQPSNLLTETGTQYTMYIGLNDQDTYQQVIETEEAETIISEIALEYVDGFTMTNGTGAYKDEDNVITYENSIILTFIDVSEDQLQAIMDDVRTALNQHAVLLESTAMHYTFYEGTVQ</sequence>
<comment type="caution">
    <text evidence="1">The sequence shown here is derived from an EMBL/GenBank/DDBJ whole genome shotgun (WGS) entry which is preliminary data.</text>
</comment>
<evidence type="ECO:0000313" key="2">
    <source>
        <dbReference type="Proteomes" id="UP000746471"/>
    </source>
</evidence>
<keyword evidence="2" id="KW-1185">Reference proteome</keyword>
<protein>
    <submittedName>
        <fullName evidence="1">DUF3574 domain-containing protein</fullName>
    </submittedName>
</protein>
<dbReference type="InterPro" id="IPR021957">
    <property type="entry name" value="DUF3574"/>
</dbReference>
<organism evidence="1 2">
    <name type="scientific">Fusibacter paucivorans</name>
    <dbReference type="NCBI Taxonomy" id="76009"/>
    <lineage>
        <taxon>Bacteria</taxon>
        <taxon>Bacillati</taxon>
        <taxon>Bacillota</taxon>
        <taxon>Clostridia</taxon>
        <taxon>Eubacteriales</taxon>
        <taxon>Eubacteriales Family XII. Incertae Sedis</taxon>
        <taxon>Fusibacter</taxon>
    </lineage>
</organism>
<reference evidence="1 2" key="1">
    <citation type="submission" date="2021-05" db="EMBL/GenBank/DDBJ databases">
        <title>Fusibacter ferrireducens sp. nov., an anaerobic, sulfur- and Fe-reducing bacterium isolated from the mangrove sediment.</title>
        <authorList>
            <person name="Qiu D."/>
        </authorList>
    </citation>
    <scope>NUCLEOTIDE SEQUENCE [LARGE SCALE GENOMIC DNA]</scope>
    <source>
        <strain evidence="1 2">DSM 12116</strain>
    </source>
</reference>
<proteinExistence type="predicted"/>
<dbReference type="Proteomes" id="UP000746471">
    <property type="component" value="Unassembled WGS sequence"/>
</dbReference>
<evidence type="ECO:0000313" key="1">
    <source>
        <dbReference type="EMBL" id="MBS7525365.1"/>
    </source>
</evidence>
<dbReference type="Pfam" id="PF12098">
    <property type="entry name" value="DUF3574"/>
    <property type="match status" value="1"/>
</dbReference>